<evidence type="ECO:0000313" key="2">
    <source>
        <dbReference type="Proteomes" id="UP001523392"/>
    </source>
</evidence>
<dbReference type="Proteomes" id="UP001523392">
    <property type="component" value="Unassembled WGS sequence"/>
</dbReference>
<proteinExistence type="predicted"/>
<keyword evidence="2" id="KW-1185">Reference proteome</keyword>
<dbReference type="RefSeq" id="WP_252954199.1">
    <property type="nucleotide sequence ID" value="NZ_JAFIRR010000096.1"/>
</dbReference>
<comment type="caution">
    <text evidence="1">The sequence shown here is derived from an EMBL/GenBank/DDBJ whole genome shotgun (WGS) entry which is preliminary data.</text>
</comment>
<protein>
    <submittedName>
        <fullName evidence="1">Uncharacterized protein</fullName>
    </submittedName>
</protein>
<reference evidence="1 2" key="1">
    <citation type="submission" date="2021-12" db="EMBL/GenBank/DDBJ databases">
        <title>Siccirubricoccus leaddurans sp. nov., a high concentration Zn2+ tolerance bacterium.</title>
        <authorList>
            <person name="Cao Y."/>
        </authorList>
    </citation>
    <scope>NUCLEOTIDE SEQUENCE [LARGE SCALE GENOMIC DNA]</scope>
    <source>
        <strain evidence="1 2">KC 17139</strain>
    </source>
</reference>
<accession>A0ABT1D6Q4</accession>
<evidence type="ECO:0000313" key="1">
    <source>
        <dbReference type="EMBL" id="MCO6417559.1"/>
    </source>
</evidence>
<dbReference type="EMBL" id="JAFIRR010000096">
    <property type="protein sequence ID" value="MCO6417559.1"/>
    <property type="molecule type" value="Genomic_DNA"/>
</dbReference>
<name>A0ABT1D6Q4_9PROT</name>
<sequence length="94" mass="10379">MSDALPYRSEFVAALNLLAQACTMVKQEGHPLPILVGGAVVEFDTGSQTPPAISTSWRVPRRLLPRRCWRWDSCERTAEAVFATAFTIRTSLSA</sequence>
<organism evidence="1 2">
    <name type="scientific">Siccirubricoccus soli</name>
    <dbReference type="NCBI Taxonomy" id="2899147"/>
    <lineage>
        <taxon>Bacteria</taxon>
        <taxon>Pseudomonadati</taxon>
        <taxon>Pseudomonadota</taxon>
        <taxon>Alphaproteobacteria</taxon>
        <taxon>Acetobacterales</taxon>
        <taxon>Roseomonadaceae</taxon>
        <taxon>Siccirubricoccus</taxon>
    </lineage>
</organism>
<gene>
    <name evidence="1" type="ORF">JYK14_15520</name>
</gene>